<reference evidence="2 3" key="1">
    <citation type="journal article" date="2014" name="Agronomy (Basel)">
        <title>A Draft Genome Sequence for Ensete ventricosum, the Drought-Tolerant Tree Against Hunger.</title>
        <authorList>
            <person name="Harrison J."/>
            <person name="Moore K.A."/>
            <person name="Paszkiewicz K."/>
            <person name="Jones T."/>
            <person name="Grant M."/>
            <person name="Ambacheew D."/>
            <person name="Muzemil S."/>
            <person name="Studholme D.J."/>
        </authorList>
    </citation>
    <scope>NUCLEOTIDE SEQUENCE [LARGE SCALE GENOMIC DNA]</scope>
</reference>
<evidence type="ECO:0000256" key="1">
    <source>
        <dbReference type="SAM" id="MobiDB-lite"/>
    </source>
</evidence>
<sequence length="128" mass="14414">KHEKKEKIPDNSRRNPLIEDPPRAKKTAASVTIDQNQMPGAKISQNSVNRESHRQISGSKKKRKRERNRQRCQPKTIKKSSGRKPRVGGATRYGSGWSNRCETKGKRSPPLVTVPGRELSLMKGWGCA</sequence>
<evidence type="ECO:0000313" key="2">
    <source>
        <dbReference type="EMBL" id="RRT49650.1"/>
    </source>
</evidence>
<dbReference type="AlphaFoldDB" id="A0A426YD91"/>
<organism evidence="2 3">
    <name type="scientific">Ensete ventricosum</name>
    <name type="common">Abyssinian banana</name>
    <name type="synonym">Musa ensete</name>
    <dbReference type="NCBI Taxonomy" id="4639"/>
    <lineage>
        <taxon>Eukaryota</taxon>
        <taxon>Viridiplantae</taxon>
        <taxon>Streptophyta</taxon>
        <taxon>Embryophyta</taxon>
        <taxon>Tracheophyta</taxon>
        <taxon>Spermatophyta</taxon>
        <taxon>Magnoliopsida</taxon>
        <taxon>Liliopsida</taxon>
        <taxon>Zingiberales</taxon>
        <taxon>Musaceae</taxon>
        <taxon>Ensete</taxon>
    </lineage>
</organism>
<name>A0A426YD91_ENSVE</name>
<feature type="non-terminal residue" evidence="2">
    <location>
        <position position="1"/>
    </location>
</feature>
<protein>
    <submittedName>
        <fullName evidence="2">Uncharacterized protein</fullName>
    </submittedName>
</protein>
<feature type="compositionally biased region" description="Polar residues" evidence="1">
    <location>
        <begin position="29"/>
        <end position="49"/>
    </location>
</feature>
<accession>A0A426YD91</accession>
<dbReference type="EMBL" id="AMZH03013211">
    <property type="protein sequence ID" value="RRT49650.1"/>
    <property type="molecule type" value="Genomic_DNA"/>
</dbReference>
<dbReference type="Proteomes" id="UP000287651">
    <property type="component" value="Unassembled WGS sequence"/>
</dbReference>
<evidence type="ECO:0000313" key="3">
    <source>
        <dbReference type="Proteomes" id="UP000287651"/>
    </source>
</evidence>
<proteinExistence type="predicted"/>
<feature type="compositionally biased region" description="Basic residues" evidence="1">
    <location>
        <begin position="59"/>
        <end position="86"/>
    </location>
</feature>
<feature type="compositionally biased region" description="Basic and acidic residues" evidence="1">
    <location>
        <begin position="1"/>
        <end position="23"/>
    </location>
</feature>
<feature type="region of interest" description="Disordered" evidence="1">
    <location>
        <begin position="1"/>
        <end position="114"/>
    </location>
</feature>
<gene>
    <name evidence="2" type="ORF">B296_00022820</name>
</gene>
<comment type="caution">
    <text evidence="2">The sequence shown here is derived from an EMBL/GenBank/DDBJ whole genome shotgun (WGS) entry which is preliminary data.</text>
</comment>